<comment type="caution">
    <text evidence="2">The sequence shown here is derived from an EMBL/GenBank/DDBJ whole genome shotgun (WGS) entry which is preliminary data.</text>
</comment>
<evidence type="ECO:0008006" key="4">
    <source>
        <dbReference type="Google" id="ProtNLM"/>
    </source>
</evidence>
<keyword evidence="1" id="KW-0812">Transmembrane</keyword>
<evidence type="ECO:0000256" key="1">
    <source>
        <dbReference type="SAM" id="Phobius"/>
    </source>
</evidence>
<organism evidence="2 3">
    <name type="scientific">Flagellimonas nanhaiensis</name>
    <dbReference type="NCBI Taxonomy" id="2292706"/>
    <lineage>
        <taxon>Bacteria</taxon>
        <taxon>Pseudomonadati</taxon>
        <taxon>Bacteroidota</taxon>
        <taxon>Flavobacteriia</taxon>
        <taxon>Flavobacteriales</taxon>
        <taxon>Flavobacteriaceae</taxon>
        <taxon>Flagellimonas</taxon>
    </lineage>
</organism>
<dbReference type="EMBL" id="QTJX01000006">
    <property type="protein sequence ID" value="RDY57917.1"/>
    <property type="molecule type" value="Genomic_DNA"/>
</dbReference>
<sequence length="95" mass="10693">MKKYHIHRDIRARALIFGLPVSFFAIQMLGVIASLLVIIFSFSFALIFGALMGNGLLYAVLLKLENRPDLLANPKVFPNAISNKKTNLLHYADEF</sequence>
<dbReference type="OrthoDB" id="1449306at2"/>
<evidence type="ECO:0000313" key="2">
    <source>
        <dbReference type="EMBL" id="RDY57917.1"/>
    </source>
</evidence>
<keyword evidence="1" id="KW-0472">Membrane</keyword>
<feature type="transmembrane region" description="Helical" evidence="1">
    <location>
        <begin position="12"/>
        <end position="32"/>
    </location>
</feature>
<accession>A0A371JLQ7</accession>
<keyword evidence="3" id="KW-1185">Reference proteome</keyword>
<feature type="transmembrane region" description="Helical" evidence="1">
    <location>
        <begin position="38"/>
        <end position="61"/>
    </location>
</feature>
<evidence type="ECO:0000313" key="3">
    <source>
        <dbReference type="Proteomes" id="UP000261828"/>
    </source>
</evidence>
<name>A0A371JLQ7_9FLAO</name>
<proteinExistence type="predicted"/>
<dbReference type="AlphaFoldDB" id="A0A371JLQ7"/>
<protein>
    <recommendedName>
        <fullName evidence="4">DUF4133 domain-containing protein</fullName>
    </recommendedName>
</protein>
<dbReference type="RefSeq" id="WP_116185762.1">
    <property type="nucleotide sequence ID" value="NZ_QTJX01000006.1"/>
</dbReference>
<gene>
    <name evidence="2" type="ORF">DX873_17370</name>
</gene>
<keyword evidence="1" id="KW-1133">Transmembrane helix</keyword>
<dbReference type="Proteomes" id="UP000261828">
    <property type="component" value="Unassembled WGS sequence"/>
</dbReference>
<reference evidence="2 3" key="1">
    <citation type="submission" date="2018-08" db="EMBL/GenBank/DDBJ databases">
        <title>Muricauda nanhaiensis sp. nov., isolated from seawater of the South China Sea.</title>
        <authorList>
            <person name="Dang Y."/>
        </authorList>
    </citation>
    <scope>NUCLEOTIDE SEQUENCE [LARGE SCALE GENOMIC DNA]</scope>
    <source>
        <strain evidence="2 3">SM1704</strain>
    </source>
</reference>